<feature type="transmembrane region" description="Helical" evidence="9">
    <location>
        <begin position="433"/>
        <end position="450"/>
    </location>
</feature>
<evidence type="ECO:0000256" key="5">
    <source>
        <dbReference type="ARBA" id="ARBA00022989"/>
    </source>
</evidence>
<feature type="transmembrane region" description="Helical" evidence="9">
    <location>
        <begin position="402"/>
        <end position="421"/>
    </location>
</feature>
<feature type="transmembrane region" description="Helical" evidence="9">
    <location>
        <begin position="136"/>
        <end position="155"/>
    </location>
</feature>
<organism evidence="11">
    <name type="scientific">Trichuris sp. GHL-2013</name>
    <dbReference type="NCBI Taxonomy" id="1305677"/>
    <lineage>
        <taxon>Eukaryota</taxon>
        <taxon>Metazoa</taxon>
        <taxon>Ecdysozoa</taxon>
        <taxon>Nematoda</taxon>
        <taxon>Enoplea</taxon>
        <taxon>Dorylaimia</taxon>
        <taxon>Trichinellida</taxon>
        <taxon>Trichuridae</taxon>
        <taxon>Trichuris</taxon>
    </lineage>
</organism>
<comment type="catalytic activity">
    <reaction evidence="8">
        <text>a ubiquinone + NADH + 5 H(+)(in) = a ubiquinol + NAD(+) + 4 H(+)(out)</text>
        <dbReference type="Rhea" id="RHEA:29091"/>
        <dbReference type="Rhea" id="RHEA-COMP:9565"/>
        <dbReference type="Rhea" id="RHEA-COMP:9566"/>
        <dbReference type="ChEBI" id="CHEBI:15378"/>
        <dbReference type="ChEBI" id="CHEBI:16389"/>
        <dbReference type="ChEBI" id="CHEBI:17976"/>
        <dbReference type="ChEBI" id="CHEBI:57540"/>
        <dbReference type="ChEBI" id="CHEBI:57945"/>
        <dbReference type="EC" id="7.1.1.2"/>
    </reaction>
</comment>
<accession>S4U1G0</accession>
<dbReference type="GO" id="GO:0016020">
    <property type="term" value="C:membrane"/>
    <property type="evidence" value="ECO:0007669"/>
    <property type="project" value="UniProtKB-SubCell"/>
</dbReference>
<evidence type="ECO:0000313" key="11">
    <source>
        <dbReference type="EMBL" id="AGH27502.1"/>
    </source>
</evidence>
<evidence type="ECO:0000256" key="6">
    <source>
        <dbReference type="ARBA" id="ARBA00023136"/>
    </source>
</evidence>
<comment type="function">
    <text evidence="1">Core subunit of the mitochondrial membrane respiratory chain NADH dehydrogenase (Complex I) that is believed to belong to the minimal assembly required for catalysis. Complex I functions in the transfer of electrons from NADH to the respiratory chain. The immediate electron acceptor for the enzyme is believed to be ubiquinone.</text>
</comment>
<feature type="transmembrane region" description="Helical" evidence="9">
    <location>
        <begin position="104"/>
        <end position="124"/>
    </location>
</feature>
<feature type="transmembrane region" description="Helical" evidence="9">
    <location>
        <begin position="358"/>
        <end position="381"/>
    </location>
</feature>
<reference evidence="11" key="2">
    <citation type="submission" date="2013-01" db="EMBL/GenBank/DDBJ databases">
        <authorList>
            <person name="Liu G.H."/>
            <person name="Zhu X.Q."/>
        </authorList>
    </citation>
    <scope>NUCLEOTIDE SEQUENCE</scope>
</reference>
<protein>
    <recommendedName>
        <fullName evidence="3">NADH:ubiquinone reductase (H(+)-translocating)</fullName>
        <ecNumber evidence="3">7.1.1.2</ecNumber>
    </recommendedName>
    <alternativeName>
        <fullName evidence="7">NADH dehydrogenase subunit 5</fullName>
    </alternativeName>
</protein>
<name>S4U1G0_9BILA</name>
<dbReference type="PRINTS" id="PR01434">
    <property type="entry name" value="NADHDHGNASE5"/>
</dbReference>
<dbReference type="Pfam" id="PF00361">
    <property type="entry name" value="Proton_antipo_M"/>
    <property type="match status" value="1"/>
</dbReference>
<dbReference type="InterPro" id="IPR001750">
    <property type="entry name" value="ND/Mrp_TM"/>
</dbReference>
<dbReference type="GO" id="GO:0003954">
    <property type="term" value="F:NADH dehydrogenase activity"/>
    <property type="evidence" value="ECO:0007669"/>
    <property type="project" value="TreeGrafter"/>
</dbReference>
<keyword evidence="11" id="KW-0496">Mitochondrion</keyword>
<dbReference type="PANTHER" id="PTHR42829:SF2">
    <property type="entry name" value="NADH-UBIQUINONE OXIDOREDUCTASE CHAIN 5"/>
    <property type="match status" value="1"/>
</dbReference>
<keyword evidence="4 9" id="KW-0812">Transmembrane</keyword>
<evidence type="ECO:0000256" key="7">
    <source>
        <dbReference type="ARBA" id="ARBA00031027"/>
    </source>
</evidence>
<keyword evidence="6 9" id="KW-0472">Membrane</keyword>
<dbReference type="GO" id="GO:0008137">
    <property type="term" value="F:NADH dehydrogenase (ubiquinone) activity"/>
    <property type="evidence" value="ECO:0007669"/>
    <property type="project" value="UniProtKB-EC"/>
</dbReference>
<feature type="transmembrane region" description="Helical" evidence="9">
    <location>
        <begin position="80"/>
        <end position="98"/>
    </location>
</feature>
<evidence type="ECO:0000256" key="8">
    <source>
        <dbReference type="ARBA" id="ARBA00049551"/>
    </source>
</evidence>
<feature type="transmembrane region" description="Helical" evidence="9">
    <location>
        <begin position="287"/>
        <end position="306"/>
    </location>
</feature>
<evidence type="ECO:0000256" key="9">
    <source>
        <dbReference type="SAM" id="Phobius"/>
    </source>
</evidence>
<geneLocation type="mitochondrion" evidence="11"/>
<dbReference type="GO" id="GO:0042773">
    <property type="term" value="P:ATP synthesis coupled electron transport"/>
    <property type="evidence" value="ECO:0007669"/>
    <property type="project" value="InterPro"/>
</dbReference>
<dbReference type="PANTHER" id="PTHR42829">
    <property type="entry name" value="NADH-UBIQUINONE OXIDOREDUCTASE CHAIN 5"/>
    <property type="match status" value="1"/>
</dbReference>
<evidence type="ECO:0000256" key="1">
    <source>
        <dbReference type="ARBA" id="ARBA00003257"/>
    </source>
</evidence>
<reference evidence="11" key="1">
    <citation type="journal article" date="2013" name="PLoS ONE">
        <title>Mitochondrial and nuclear ribosomal DNA evidence supports the existence of a new Trichuris species in the endangered francois' leaf-monkey.</title>
        <authorList>
            <person name="Liu G.-H."/>
            <person name="Gasser R.B."/>
            <person name="Nejsum P."/>
            <person name="Wang Y."/>
            <person name="Chen Q."/>
            <person name="Song H.-Q."/>
            <person name="Zhu X.-Q."/>
        </authorList>
    </citation>
    <scope>NUCLEOTIDE SEQUENCE</scope>
</reference>
<comment type="subcellular location">
    <subcellularLocation>
        <location evidence="2">Membrane</location>
        <topology evidence="2">Multi-pass membrane protein</topology>
    </subcellularLocation>
</comment>
<feature type="transmembrane region" description="Helical" evidence="9">
    <location>
        <begin position="490"/>
        <end position="512"/>
    </location>
</feature>
<evidence type="ECO:0000256" key="3">
    <source>
        <dbReference type="ARBA" id="ARBA00012944"/>
    </source>
</evidence>
<evidence type="ECO:0000256" key="2">
    <source>
        <dbReference type="ARBA" id="ARBA00004141"/>
    </source>
</evidence>
<keyword evidence="5 9" id="KW-1133">Transmembrane helix</keyword>
<feature type="transmembrane region" description="Helical" evidence="9">
    <location>
        <begin position="199"/>
        <end position="221"/>
    </location>
</feature>
<evidence type="ECO:0000256" key="4">
    <source>
        <dbReference type="ARBA" id="ARBA00022692"/>
    </source>
</evidence>
<dbReference type="GO" id="GO:0015990">
    <property type="term" value="P:electron transport coupled proton transport"/>
    <property type="evidence" value="ECO:0007669"/>
    <property type="project" value="TreeGrafter"/>
</dbReference>
<feature type="transmembrane region" description="Helical" evidence="9">
    <location>
        <begin position="48"/>
        <end position="68"/>
    </location>
</feature>
<feature type="transmembrane region" description="Helical" evidence="9">
    <location>
        <begin position="255"/>
        <end position="275"/>
    </location>
</feature>
<proteinExistence type="predicted"/>
<sequence>MMITIRMYLLFLSCVMLLIFLLKGNIYFFTMSVSNFTANVSFIYPDKLLVYFNSVICLLSGFIIYFTFFYMKKDMPINRFMVLMMIFVASMIVTNSSNSCWTTWLGWEGLGITSYFLIMFYNNWKANNSATSTIMLNRIGDFCLLLAMLNFIQAVRWDINNTTMTSSLLLLAGVATLAKSAQIPLQSWLPIAMAAPTPVSSLVHSSTLVVAGVILCIKLNLLFYSPYMNWLCVMGYLTSFYSSLMALLEKDFKKILAYSTMSQIALVMFMAFTNLKELMLMHIVNHALIKALLFMSIGVFIVFMFGNQDSRLMHLTSSLSPAATVSSICLFAMCGVTFTSSFYSKEYALLFPLKEESILSLINLMIFLSFAYSIRLVYLFFQAHANYPDGISMSYPCLNTNMLLVPPMLANGWIFMFNYSLPINVSWAAAKNFSLLTPLIMITLFYSWVFSQWISNNDTMYTCTSKSITPIKNFFTTKVKSINLSFNLGMFYYTNFYPVPWVLSIMLVMVMVNFM</sequence>
<feature type="transmembrane region" description="Helical" evidence="9">
    <location>
        <begin position="227"/>
        <end position="248"/>
    </location>
</feature>
<evidence type="ECO:0000259" key="10">
    <source>
        <dbReference type="Pfam" id="PF00361"/>
    </source>
</evidence>
<feature type="transmembrane region" description="Helical" evidence="9">
    <location>
        <begin position="318"/>
        <end position="338"/>
    </location>
</feature>
<dbReference type="AlphaFoldDB" id="S4U1G0"/>
<dbReference type="EC" id="7.1.1.2" evidence="3"/>
<gene>
    <name evidence="11" type="primary">nad5</name>
</gene>
<dbReference type="InterPro" id="IPR003945">
    <property type="entry name" value="NU5C-like"/>
</dbReference>
<feature type="domain" description="NADH:quinone oxidoreductase/Mrp antiporter transmembrane" evidence="10">
    <location>
        <begin position="97"/>
        <end position="357"/>
    </location>
</feature>
<dbReference type="EMBL" id="KC461179">
    <property type="protein sequence ID" value="AGH27502.1"/>
    <property type="molecule type" value="Genomic_DNA"/>
</dbReference>